<proteinExistence type="predicted"/>
<keyword evidence="4" id="KW-1185">Reference proteome</keyword>
<dbReference type="PANTHER" id="PTHR12984:SF6">
    <property type="entry name" value="SCY1-LIKE PROTEIN 2"/>
    <property type="match status" value="1"/>
</dbReference>
<evidence type="ECO:0000313" key="4">
    <source>
        <dbReference type="Proteomes" id="UP000015101"/>
    </source>
</evidence>
<dbReference type="InterPro" id="IPR011989">
    <property type="entry name" value="ARM-like"/>
</dbReference>
<dbReference type="InParanoid" id="T1F942"/>
<gene>
    <name evidence="3" type="primary">20205341</name>
    <name evidence="2" type="ORF">HELRODRAFT_175289</name>
</gene>
<dbReference type="OrthoDB" id="79687at2759"/>
<dbReference type="EMBL" id="KB096864">
    <property type="protein sequence ID" value="ESO00806.1"/>
    <property type="molecule type" value="Genomic_DNA"/>
</dbReference>
<dbReference type="AlphaFoldDB" id="T1F942"/>
<protein>
    <submittedName>
        <fullName evidence="2 3">Uncharacterized protein</fullName>
    </submittedName>
</protein>
<dbReference type="CTD" id="20205341"/>
<dbReference type="Gene3D" id="1.25.10.10">
    <property type="entry name" value="Leucine-rich Repeat Variant"/>
    <property type="match status" value="1"/>
</dbReference>
<evidence type="ECO:0000256" key="1">
    <source>
        <dbReference type="SAM" id="MobiDB-lite"/>
    </source>
</evidence>
<name>T1F942_HELRO</name>
<accession>T1F942</accession>
<dbReference type="RefSeq" id="XP_009020977.1">
    <property type="nucleotide sequence ID" value="XM_009022729.1"/>
</dbReference>
<organism evidence="3 4">
    <name type="scientific">Helobdella robusta</name>
    <name type="common">Californian leech</name>
    <dbReference type="NCBI Taxonomy" id="6412"/>
    <lineage>
        <taxon>Eukaryota</taxon>
        <taxon>Metazoa</taxon>
        <taxon>Spiralia</taxon>
        <taxon>Lophotrochozoa</taxon>
        <taxon>Annelida</taxon>
        <taxon>Clitellata</taxon>
        <taxon>Hirudinea</taxon>
        <taxon>Rhynchobdellida</taxon>
        <taxon>Glossiphoniidae</taxon>
        <taxon>Helobdella</taxon>
    </lineage>
</organism>
<reference evidence="4" key="1">
    <citation type="submission" date="2012-12" db="EMBL/GenBank/DDBJ databases">
        <authorList>
            <person name="Hellsten U."/>
            <person name="Grimwood J."/>
            <person name="Chapman J.A."/>
            <person name="Shapiro H."/>
            <person name="Aerts A."/>
            <person name="Otillar R.P."/>
            <person name="Terry A.Y."/>
            <person name="Boore J.L."/>
            <person name="Simakov O."/>
            <person name="Marletaz F."/>
            <person name="Cho S.-J."/>
            <person name="Edsinger-Gonzales E."/>
            <person name="Havlak P."/>
            <person name="Kuo D.-H."/>
            <person name="Larsson T."/>
            <person name="Lv J."/>
            <person name="Arendt D."/>
            <person name="Savage R."/>
            <person name="Osoegawa K."/>
            <person name="de Jong P."/>
            <person name="Lindberg D.R."/>
            <person name="Seaver E.C."/>
            <person name="Weisblat D.A."/>
            <person name="Putnam N.H."/>
            <person name="Grigoriev I.V."/>
            <person name="Rokhsar D.S."/>
        </authorList>
    </citation>
    <scope>NUCLEOTIDE SEQUENCE</scope>
</reference>
<reference evidence="3" key="3">
    <citation type="submission" date="2015-06" db="UniProtKB">
        <authorList>
            <consortium name="EnsemblMetazoa"/>
        </authorList>
    </citation>
    <scope>IDENTIFICATION</scope>
</reference>
<reference evidence="2 4" key="2">
    <citation type="journal article" date="2013" name="Nature">
        <title>Insights into bilaterian evolution from three spiralian genomes.</title>
        <authorList>
            <person name="Simakov O."/>
            <person name="Marletaz F."/>
            <person name="Cho S.J."/>
            <person name="Edsinger-Gonzales E."/>
            <person name="Havlak P."/>
            <person name="Hellsten U."/>
            <person name="Kuo D.H."/>
            <person name="Larsson T."/>
            <person name="Lv J."/>
            <person name="Arendt D."/>
            <person name="Savage R."/>
            <person name="Osoegawa K."/>
            <person name="de Jong P."/>
            <person name="Grimwood J."/>
            <person name="Chapman J.A."/>
            <person name="Shapiro H."/>
            <person name="Aerts A."/>
            <person name="Otillar R.P."/>
            <person name="Terry A.Y."/>
            <person name="Boore J.L."/>
            <person name="Grigoriev I.V."/>
            <person name="Lindberg D.R."/>
            <person name="Seaver E.C."/>
            <person name="Weisblat D.A."/>
            <person name="Putnam N.H."/>
            <person name="Rokhsar D.S."/>
        </authorList>
    </citation>
    <scope>NUCLEOTIDE SEQUENCE</scope>
</reference>
<dbReference type="KEGG" id="hro:HELRODRAFT_175289"/>
<dbReference type="HOGENOM" id="CLU_998458_0_0_1"/>
<feature type="compositionally biased region" description="Polar residues" evidence="1">
    <location>
        <begin position="169"/>
        <end position="179"/>
    </location>
</feature>
<feature type="compositionally biased region" description="Low complexity" evidence="1">
    <location>
        <begin position="194"/>
        <end position="204"/>
    </location>
</feature>
<feature type="region of interest" description="Disordered" evidence="1">
    <location>
        <begin position="115"/>
        <end position="212"/>
    </location>
</feature>
<sequence>MPSFAADVEYSSLKNIIVPRICKLCINQTSLSIKVNCLVCLGKLLEFLDKWFVLDEDMLSRVETEHRMKLEQLNSVQQEQKTLRRFAQEAVQIGNGVADNTNKMADDVRVPFNPFDDPLTSSSASSSSSSAAMKMNNNNSTSNFGAKKAQSLTMEEKEKLAKQQEQLQRFQTTNTPLQPSSSSSSATKNVNHNKTMTSSSMMTTTKKEGPKDLTSTLINNNLSMLKLSATTTTIMTSLSSSSSSSYNSNINFATKFQHGETSSTIFPNNCNVNDVIETD</sequence>
<dbReference type="PANTHER" id="PTHR12984">
    <property type="entry name" value="SCY1-RELATED S/T PROTEIN KINASE-LIKE"/>
    <property type="match status" value="1"/>
</dbReference>
<dbReference type="Proteomes" id="UP000015101">
    <property type="component" value="Unassembled WGS sequence"/>
</dbReference>
<dbReference type="eggNOG" id="KOG2137">
    <property type="taxonomic scope" value="Eukaryota"/>
</dbReference>
<dbReference type="InterPro" id="IPR051177">
    <property type="entry name" value="CIK-Related_Protein"/>
</dbReference>
<feature type="compositionally biased region" description="Low complexity" evidence="1">
    <location>
        <begin position="120"/>
        <end position="143"/>
    </location>
</feature>
<evidence type="ECO:0000313" key="2">
    <source>
        <dbReference type="EMBL" id="ESO00806.1"/>
    </source>
</evidence>
<dbReference type="GeneID" id="20205341"/>
<dbReference type="EMBL" id="AMQM01005207">
    <property type="status" value="NOT_ANNOTATED_CDS"/>
    <property type="molecule type" value="Genomic_DNA"/>
</dbReference>
<dbReference type="EnsemblMetazoa" id="HelroT175289">
    <property type="protein sequence ID" value="HelroP175289"/>
    <property type="gene ID" value="HelroG175289"/>
</dbReference>
<evidence type="ECO:0000313" key="3">
    <source>
        <dbReference type="EnsemblMetazoa" id="HelroP175289"/>
    </source>
</evidence>